<protein>
    <submittedName>
        <fullName evidence="2">DNA sulfur modification protein DndD</fullName>
    </submittedName>
</protein>
<dbReference type="AlphaFoldDB" id="A0A846MPG5"/>
<proteinExistence type="predicted"/>
<reference evidence="2 3" key="1">
    <citation type="submission" date="2020-03" db="EMBL/GenBank/DDBJ databases">
        <title>Genomic Encyclopedia of Type Strains, Phase IV (KMG-IV): sequencing the most valuable type-strain genomes for metagenomic binning, comparative biology and taxonomic classification.</title>
        <authorList>
            <person name="Goeker M."/>
        </authorList>
    </citation>
    <scope>NUCLEOTIDE SEQUENCE [LARGE SCALE GENOMIC DNA]</scope>
    <source>
        <strain evidence="2 3">DSM 5718</strain>
    </source>
</reference>
<sequence length="707" mass="83349">MKIKEITFYNYRVYKGLNTIDLSVRDGKNIIIVSGNNGYGKTSFLTGLVWCLYGKQMEMVDEMYKKEVDSQGGYQNFFHKSLNRDAKKEGISKYYVEVLMEDVELVDGIYNVRIKREYDIQESTDTLYIKSESEDMPLPDEEYLDEDKNKDYFIRENILPIDIAKFFLFDAEKIVNIAELSLTQQGEELSKAYSQILGIHKYEQISDYLEQLLGKIKRESASPDEVAKFNNLRTQYDTLIEITIPEIKTCIEELKEKKRNLDYQKQEIENSLIEKALGYSEDYINNLRKEEEELKQEESKLKQELLQLYEWTPLASAGNLLLLVKEKIDTELQEKWQEAAEKDIDEKINTIIDKFWEEYKKNTSDEFSLHRRLKNIIEQAIEQAVRETIYELPIENKPTSGTFKLNYTENQKNQIEKLINYIATSFKEVFAKTIEERNMVENRLLEIRNKIKKAEASVNTEETQQLRERKKQKENEIENLLKEIGAKEQELKELENKANKISYDIKKLEEKVKTREEFKKKEKFIKDLRSKLNDFINKFHKKKKETLEQRILAGLKSIMHKTNLIDRVEIQTIERSMSIRLYNSHGEEIPKNSLSKGEQQMLATAILKGLVEESGIEFPVFIDSPMQKFDQLHATNIIEHFYPTISEQVVIFPLLNKELTEKEYQKLIPYIAKSYLIINEDGKSSFEEIAPEELLNTYNKKYLAYDK</sequence>
<gene>
    <name evidence="2" type="ORF">FHS56_000778</name>
</gene>
<accession>A0A846MPG5</accession>
<dbReference type="PANTHER" id="PTHR32114:SF2">
    <property type="entry name" value="ABC TRANSPORTER ABCH.3"/>
    <property type="match status" value="1"/>
</dbReference>
<name>A0A846MPG5_9BACT</name>
<dbReference type="Proteomes" id="UP000537126">
    <property type="component" value="Unassembled WGS sequence"/>
</dbReference>
<dbReference type="EMBL" id="JAASRN010000001">
    <property type="protein sequence ID" value="NIK73292.1"/>
    <property type="molecule type" value="Genomic_DNA"/>
</dbReference>
<evidence type="ECO:0000313" key="3">
    <source>
        <dbReference type="Proteomes" id="UP000537126"/>
    </source>
</evidence>
<feature type="coiled-coil region" evidence="1">
    <location>
        <begin position="247"/>
        <end position="308"/>
    </location>
</feature>
<keyword evidence="1" id="KW-0175">Coiled coil</keyword>
<feature type="coiled-coil region" evidence="1">
    <location>
        <begin position="437"/>
        <end position="545"/>
    </location>
</feature>
<keyword evidence="3" id="KW-1185">Reference proteome</keyword>
<dbReference type="InterPro" id="IPR027417">
    <property type="entry name" value="P-loop_NTPase"/>
</dbReference>
<dbReference type="SUPFAM" id="SSF52540">
    <property type="entry name" value="P-loop containing nucleoside triphosphate hydrolases"/>
    <property type="match status" value="1"/>
</dbReference>
<dbReference type="PANTHER" id="PTHR32114">
    <property type="entry name" value="ABC TRANSPORTER ABCH.3"/>
    <property type="match status" value="1"/>
</dbReference>
<evidence type="ECO:0000313" key="2">
    <source>
        <dbReference type="EMBL" id="NIK73292.1"/>
    </source>
</evidence>
<dbReference type="RefSeq" id="WP_166918549.1">
    <property type="nucleotide sequence ID" value="NZ_JAASRN010000001.1"/>
</dbReference>
<comment type="caution">
    <text evidence="2">The sequence shown here is derived from an EMBL/GenBank/DDBJ whole genome shotgun (WGS) entry which is preliminary data.</text>
</comment>
<organism evidence="2 3">
    <name type="scientific">Thermonema lapsum</name>
    <dbReference type="NCBI Taxonomy" id="28195"/>
    <lineage>
        <taxon>Bacteria</taxon>
        <taxon>Pseudomonadati</taxon>
        <taxon>Bacteroidota</taxon>
        <taxon>Cytophagia</taxon>
        <taxon>Cytophagales</taxon>
        <taxon>Thermonemataceae</taxon>
        <taxon>Thermonema</taxon>
    </lineage>
</organism>
<dbReference type="NCBIfam" id="TIGR03185">
    <property type="entry name" value="DNA_S_dndD"/>
    <property type="match status" value="1"/>
</dbReference>
<dbReference type="InterPro" id="IPR017599">
    <property type="entry name" value="DNA_S_DndD"/>
</dbReference>
<dbReference type="Gene3D" id="3.40.50.300">
    <property type="entry name" value="P-loop containing nucleotide triphosphate hydrolases"/>
    <property type="match status" value="2"/>
</dbReference>
<evidence type="ECO:0000256" key="1">
    <source>
        <dbReference type="SAM" id="Coils"/>
    </source>
</evidence>